<evidence type="ECO:0000259" key="1">
    <source>
        <dbReference type="Pfam" id="PF01844"/>
    </source>
</evidence>
<dbReference type="GO" id="GO:0004519">
    <property type="term" value="F:endonuclease activity"/>
    <property type="evidence" value="ECO:0007669"/>
    <property type="project" value="InterPro"/>
</dbReference>
<dbReference type="Gene3D" id="1.10.30.50">
    <property type="match status" value="1"/>
</dbReference>
<gene>
    <name evidence="2" type="ORF">FHS27_004766</name>
</gene>
<dbReference type="CDD" id="cd00085">
    <property type="entry name" value="HNHc"/>
    <property type="match status" value="1"/>
</dbReference>
<evidence type="ECO:0000313" key="2">
    <source>
        <dbReference type="EMBL" id="MBB3208932.1"/>
    </source>
</evidence>
<dbReference type="GO" id="GO:0008270">
    <property type="term" value="F:zinc ion binding"/>
    <property type="evidence" value="ECO:0007669"/>
    <property type="project" value="InterPro"/>
</dbReference>
<feature type="domain" description="HNH" evidence="1">
    <location>
        <begin position="43"/>
        <end position="94"/>
    </location>
</feature>
<dbReference type="EMBL" id="JACHXU010000019">
    <property type="protein sequence ID" value="MBB3208932.1"/>
    <property type="molecule type" value="Genomic_DNA"/>
</dbReference>
<name>A0A7W5E331_9BACT</name>
<comment type="caution">
    <text evidence="2">The sequence shown here is derived from an EMBL/GenBank/DDBJ whole genome shotgun (WGS) entry which is preliminary data.</text>
</comment>
<dbReference type="InterPro" id="IPR003615">
    <property type="entry name" value="HNH_nuc"/>
</dbReference>
<sequence length="205" mass="23224">MRSVPPLAFTYPGGPLVRRHGPSGYLDVQSFRPWLRDEFSFRCVYCLVREQWGKRLGEFDLDHFEPVASSPEASLEYDNLVYSCHACNLRKGKRQVPDPTQALLESAVRVHLDGRLSGLTDEARRVIAVMGLNSANLVRWRLTWMRIIDICQKTDPDLFASLMGYPDEMPDLSVLTPPSNTRPEGVERSYFAMRADGSLSDGFIV</sequence>
<protein>
    <recommendedName>
        <fullName evidence="1">HNH domain-containing protein</fullName>
    </recommendedName>
</protein>
<reference evidence="2 3" key="1">
    <citation type="submission" date="2020-08" db="EMBL/GenBank/DDBJ databases">
        <title>Genomic Encyclopedia of Type Strains, Phase III (KMG-III): the genomes of soil and plant-associated and newly described type strains.</title>
        <authorList>
            <person name="Whitman W."/>
        </authorList>
    </citation>
    <scope>NUCLEOTIDE SEQUENCE [LARGE SCALE GENOMIC DNA]</scope>
    <source>
        <strain evidence="2 3">CECT 8075</strain>
    </source>
</reference>
<organism evidence="2 3">
    <name type="scientific">Aporhodopirellula rubra</name>
    <dbReference type="NCBI Taxonomy" id="980271"/>
    <lineage>
        <taxon>Bacteria</taxon>
        <taxon>Pseudomonadati</taxon>
        <taxon>Planctomycetota</taxon>
        <taxon>Planctomycetia</taxon>
        <taxon>Pirellulales</taxon>
        <taxon>Pirellulaceae</taxon>
        <taxon>Aporhodopirellula</taxon>
    </lineage>
</organism>
<dbReference type="Pfam" id="PF01844">
    <property type="entry name" value="HNH"/>
    <property type="match status" value="1"/>
</dbReference>
<dbReference type="Proteomes" id="UP000536179">
    <property type="component" value="Unassembled WGS sequence"/>
</dbReference>
<dbReference type="InterPro" id="IPR002711">
    <property type="entry name" value="HNH"/>
</dbReference>
<accession>A0A7W5E331</accession>
<evidence type="ECO:0000313" key="3">
    <source>
        <dbReference type="Proteomes" id="UP000536179"/>
    </source>
</evidence>
<dbReference type="RefSeq" id="WP_184307180.1">
    <property type="nucleotide sequence ID" value="NZ_JACHXU010000019.1"/>
</dbReference>
<keyword evidence="3" id="KW-1185">Reference proteome</keyword>
<dbReference type="GO" id="GO:0003676">
    <property type="term" value="F:nucleic acid binding"/>
    <property type="evidence" value="ECO:0007669"/>
    <property type="project" value="InterPro"/>
</dbReference>
<dbReference type="AlphaFoldDB" id="A0A7W5E331"/>
<proteinExistence type="predicted"/>